<reference evidence="2" key="1">
    <citation type="journal article" date="2012" name="PLoS Genet.">
        <title>The genomes of the fungal plant pathogens Cladosporium fulvum and Dothistroma septosporum reveal adaptation to different hosts and lifestyles but also signatures of common ancestry.</title>
        <authorList>
            <person name="de Wit P.J.G.M."/>
            <person name="van der Burgt A."/>
            <person name="Oekmen B."/>
            <person name="Stergiopoulos I."/>
            <person name="Abd-Elsalam K.A."/>
            <person name="Aerts A.L."/>
            <person name="Bahkali A.H."/>
            <person name="Beenen H.G."/>
            <person name="Chettri P."/>
            <person name="Cox M.P."/>
            <person name="Datema E."/>
            <person name="de Vries R.P."/>
            <person name="Dhillon B."/>
            <person name="Ganley A.R."/>
            <person name="Griffiths S.A."/>
            <person name="Guo Y."/>
            <person name="Hamelin R.C."/>
            <person name="Henrissat B."/>
            <person name="Kabir M.S."/>
            <person name="Jashni M.K."/>
            <person name="Kema G."/>
            <person name="Klaubauf S."/>
            <person name="Lapidus A."/>
            <person name="Levasseur A."/>
            <person name="Lindquist E."/>
            <person name="Mehrabi R."/>
            <person name="Ohm R.A."/>
            <person name="Owen T.J."/>
            <person name="Salamov A."/>
            <person name="Schwelm A."/>
            <person name="Schijlen E."/>
            <person name="Sun H."/>
            <person name="van den Burg H.A."/>
            <person name="van Ham R.C.H.J."/>
            <person name="Zhang S."/>
            <person name="Goodwin S.B."/>
            <person name="Grigoriev I.V."/>
            <person name="Collemare J."/>
            <person name="Bradshaw R.E."/>
        </authorList>
    </citation>
    <scope>NUCLEOTIDE SEQUENCE [LARGE SCALE GENOMIC DNA]</scope>
    <source>
        <strain evidence="2">NZE10 / CBS 128990</strain>
    </source>
</reference>
<name>M2Y439_DOTSN</name>
<protein>
    <submittedName>
        <fullName evidence="1">Uncharacterized protein</fullName>
    </submittedName>
</protein>
<organism evidence="1 2">
    <name type="scientific">Dothistroma septosporum (strain NZE10 / CBS 128990)</name>
    <name type="common">Red band needle blight fungus</name>
    <name type="synonym">Mycosphaerella pini</name>
    <dbReference type="NCBI Taxonomy" id="675120"/>
    <lineage>
        <taxon>Eukaryota</taxon>
        <taxon>Fungi</taxon>
        <taxon>Dikarya</taxon>
        <taxon>Ascomycota</taxon>
        <taxon>Pezizomycotina</taxon>
        <taxon>Dothideomycetes</taxon>
        <taxon>Dothideomycetidae</taxon>
        <taxon>Mycosphaerellales</taxon>
        <taxon>Mycosphaerellaceae</taxon>
        <taxon>Dothistroma</taxon>
    </lineage>
</organism>
<dbReference type="EMBL" id="KB446540">
    <property type="protein sequence ID" value="EME43059.1"/>
    <property type="molecule type" value="Genomic_DNA"/>
</dbReference>
<reference evidence="1 2" key="2">
    <citation type="journal article" date="2012" name="PLoS Pathog.">
        <title>Diverse lifestyles and strategies of plant pathogenesis encoded in the genomes of eighteen Dothideomycetes fungi.</title>
        <authorList>
            <person name="Ohm R.A."/>
            <person name="Feau N."/>
            <person name="Henrissat B."/>
            <person name="Schoch C.L."/>
            <person name="Horwitz B.A."/>
            <person name="Barry K.W."/>
            <person name="Condon B.J."/>
            <person name="Copeland A.C."/>
            <person name="Dhillon B."/>
            <person name="Glaser F."/>
            <person name="Hesse C.N."/>
            <person name="Kosti I."/>
            <person name="LaButti K."/>
            <person name="Lindquist E.A."/>
            <person name="Lucas S."/>
            <person name="Salamov A.A."/>
            <person name="Bradshaw R.E."/>
            <person name="Ciuffetti L."/>
            <person name="Hamelin R.C."/>
            <person name="Kema G.H.J."/>
            <person name="Lawrence C."/>
            <person name="Scott J.A."/>
            <person name="Spatafora J.W."/>
            <person name="Turgeon B.G."/>
            <person name="de Wit P.J.G.M."/>
            <person name="Zhong S."/>
            <person name="Goodwin S.B."/>
            <person name="Grigoriev I.V."/>
        </authorList>
    </citation>
    <scope>NUCLEOTIDE SEQUENCE [LARGE SCALE GENOMIC DNA]</scope>
    <source>
        <strain evidence="2">NZE10 / CBS 128990</strain>
    </source>
</reference>
<dbReference type="Proteomes" id="UP000016933">
    <property type="component" value="Unassembled WGS sequence"/>
</dbReference>
<gene>
    <name evidence="1" type="ORF">DOTSEDRAFT_35398</name>
</gene>
<keyword evidence="2" id="KW-1185">Reference proteome</keyword>
<evidence type="ECO:0000313" key="2">
    <source>
        <dbReference type="Proteomes" id="UP000016933"/>
    </source>
</evidence>
<proteinExistence type="predicted"/>
<accession>M2Y439</accession>
<evidence type="ECO:0000313" key="1">
    <source>
        <dbReference type="EMBL" id="EME43059.1"/>
    </source>
</evidence>
<dbReference type="AlphaFoldDB" id="M2Y439"/>
<dbReference type="HOGENOM" id="CLU_1896166_0_0_1"/>
<sequence>MAMVVHVTLVDEANQWARSLLGPASEAQVAVRVTAQRAPRERDFYFSDFKRRATFSPTTVFTLPRPHANDRLVSTKLDTAPRVRRIKLAAAIGKRAHDRDTSQLRQSAHEATLQAGEYHRHSLQPSHFLLRPAP</sequence>